<proteinExistence type="predicted"/>
<comment type="caution">
    <text evidence="2">The sequence shown here is derived from an EMBL/GenBank/DDBJ whole genome shotgun (WGS) entry which is preliminary data.</text>
</comment>
<sequence length="116" mass="13046">MKMDIQSRMIVGLKTRHRTPRATNYSGDADDGQIVKKDERGQSRSNQVVPTVAAKVFDYVHILSDVEITVQSILPAHEPDGTQLLTGIRGNSALLLLRTQFDIFQMTIMEIPSFQF</sequence>
<dbReference type="Proteomes" id="UP000230233">
    <property type="component" value="Chromosome X"/>
</dbReference>
<feature type="compositionally biased region" description="Basic and acidic residues" evidence="1">
    <location>
        <begin position="33"/>
        <end position="42"/>
    </location>
</feature>
<reference evidence="3" key="1">
    <citation type="submission" date="2017-10" db="EMBL/GenBank/DDBJ databases">
        <title>Rapid genome shrinkage in a self-fertile nematode reveals novel sperm competition proteins.</title>
        <authorList>
            <person name="Yin D."/>
            <person name="Schwarz E.M."/>
            <person name="Thomas C.G."/>
            <person name="Felde R.L."/>
            <person name="Korf I.F."/>
            <person name="Cutter A.D."/>
            <person name="Schartner C.M."/>
            <person name="Ralston E.J."/>
            <person name="Meyer B.J."/>
            <person name="Haag E.S."/>
        </authorList>
    </citation>
    <scope>NUCLEOTIDE SEQUENCE [LARGE SCALE GENOMIC DNA]</scope>
    <source>
        <strain evidence="3">JU1422</strain>
    </source>
</reference>
<keyword evidence="3" id="KW-1185">Reference proteome</keyword>
<evidence type="ECO:0000256" key="1">
    <source>
        <dbReference type="SAM" id="MobiDB-lite"/>
    </source>
</evidence>
<protein>
    <submittedName>
        <fullName evidence="2">Uncharacterized protein</fullName>
    </submittedName>
</protein>
<accession>A0A2G5SWR6</accession>
<gene>
    <name evidence="2" type="primary">Cnig_chr_X.g24876</name>
    <name evidence="2" type="ORF">B9Z55_024876</name>
</gene>
<dbReference type="EMBL" id="PDUG01000006">
    <property type="protein sequence ID" value="PIC19266.1"/>
    <property type="molecule type" value="Genomic_DNA"/>
</dbReference>
<evidence type="ECO:0000313" key="3">
    <source>
        <dbReference type="Proteomes" id="UP000230233"/>
    </source>
</evidence>
<feature type="region of interest" description="Disordered" evidence="1">
    <location>
        <begin position="16"/>
        <end position="46"/>
    </location>
</feature>
<dbReference type="AlphaFoldDB" id="A0A2G5SWR6"/>
<evidence type="ECO:0000313" key="2">
    <source>
        <dbReference type="EMBL" id="PIC19266.1"/>
    </source>
</evidence>
<organism evidence="2 3">
    <name type="scientific">Caenorhabditis nigoni</name>
    <dbReference type="NCBI Taxonomy" id="1611254"/>
    <lineage>
        <taxon>Eukaryota</taxon>
        <taxon>Metazoa</taxon>
        <taxon>Ecdysozoa</taxon>
        <taxon>Nematoda</taxon>
        <taxon>Chromadorea</taxon>
        <taxon>Rhabditida</taxon>
        <taxon>Rhabditina</taxon>
        <taxon>Rhabditomorpha</taxon>
        <taxon>Rhabditoidea</taxon>
        <taxon>Rhabditidae</taxon>
        <taxon>Peloderinae</taxon>
        <taxon>Caenorhabditis</taxon>
    </lineage>
</organism>
<name>A0A2G5SWR6_9PELO</name>